<sequence length="37" mass="3938">MADSAHAWWLKTLALADRAVADDSADDGNTSSTTEDE</sequence>
<evidence type="ECO:0000313" key="2">
    <source>
        <dbReference type="Proteomes" id="UP000565579"/>
    </source>
</evidence>
<keyword evidence="2" id="KW-1185">Reference proteome</keyword>
<gene>
    <name evidence="1" type="ORF">HD593_011004</name>
</gene>
<evidence type="ECO:0000313" key="1">
    <source>
        <dbReference type="EMBL" id="MBB6556209.1"/>
    </source>
</evidence>
<organism evidence="1 2">
    <name type="scientific">Nonomuraea rubra</name>
    <dbReference type="NCBI Taxonomy" id="46180"/>
    <lineage>
        <taxon>Bacteria</taxon>
        <taxon>Bacillati</taxon>
        <taxon>Actinomycetota</taxon>
        <taxon>Actinomycetes</taxon>
        <taxon>Streptosporangiales</taxon>
        <taxon>Streptosporangiaceae</taxon>
        <taxon>Nonomuraea</taxon>
    </lineage>
</organism>
<comment type="caution">
    <text evidence="1">The sequence shown here is derived from an EMBL/GenBank/DDBJ whole genome shotgun (WGS) entry which is preliminary data.</text>
</comment>
<dbReference type="Proteomes" id="UP000565579">
    <property type="component" value="Unassembled WGS sequence"/>
</dbReference>
<dbReference type="EMBL" id="JACHMI010000001">
    <property type="protein sequence ID" value="MBB6556209.1"/>
    <property type="molecule type" value="Genomic_DNA"/>
</dbReference>
<reference evidence="1 2" key="1">
    <citation type="submission" date="2020-08" db="EMBL/GenBank/DDBJ databases">
        <title>Sequencing the genomes of 1000 actinobacteria strains.</title>
        <authorList>
            <person name="Klenk H.-P."/>
        </authorList>
    </citation>
    <scope>NUCLEOTIDE SEQUENCE [LARGE SCALE GENOMIC DNA]</scope>
    <source>
        <strain evidence="1 2">DSM 43768</strain>
    </source>
</reference>
<dbReference type="AlphaFoldDB" id="A0A7X0P6K6"/>
<accession>A0A7X0P6K6</accession>
<proteinExistence type="predicted"/>
<name>A0A7X0P6K6_9ACTN</name>
<protein>
    <submittedName>
        <fullName evidence="1">Uncharacterized protein</fullName>
    </submittedName>
</protein>